<organism evidence="1 2">
    <name type="scientific">Nocardioides kribbensis</name>
    <dbReference type="NCBI Taxonomy" id="305517"/>
    <lineage>
        <taxon>Bacteria</taxon>
        <taxon>Bacillati</taxon>
        <taxon>Actinomycetota</taxon>
        <taxon>Actinomycetes</taxon>
        <taxon>Propionibacteriales</taxon>
        <taxon>Nocardioidaceae</taxon>
        <taxon>Nocardioides</taxon>
    </lineage>
</organism>
<keyword evidence="2" id="KW-1185">Reference proteome</keyword>
<sequence>MSGQADISDEIEAACMVMHDAYEAAAVSAGWQTQARSQVPWADVPEANKVTMRAAVGALLDYLSRPGKPDPTPDAAA</sequence>
<accession>A0ABV1NZ15</accession>
<comment type="caution">
    <text evidence="1">The sequence shown here is derived from an EMBL/GenBank/DDBJ whole genome shotgun (WGS) entry which is preliminary data.</text>
</comment>
<name>A0ABV1NZ15_9ACTN</name>
<proteinExistence type="predicted"/>
<evidence type="ECO:0000313" key="2">
    <source>
        <dbReference type="Proteomes" id="UP001482520"/>
    </source>
</evidence>
<reference evidence="1 2" key="1">
    <citation type="submission" date="2024-02" db="EMBL/GenBank/DDBJ databases">
        <title>Full genome sequence of Nocardioides kribbensis.</title>
        <authorList>
            <person name="Poletto B.L."/>
            <person name="Silva G."/>
            <person name="Galante D."/>
            <person name="Campos K.R."/>
            <person name="Santos M.B.N."/>
            <person name="Sacchi C.T."/>
        </authorList>
    </citation>
    <scope>NUCLEOTIDE SEQUENCE [LARGE SCALE GENOMIC DNA]</scope>
    <source>
        <strain evidence="1 2">O4R</strain>
    </source>
</reference>
<dbReference type="RefSeq" id="WP_349804667.1">
    <property type="nucleotide sequence ID" value="NZ_JBEGDP010000010.1"/>
</dbReference>
<dbReference type="EMBL" id="JBEGDP010000010">
    <property type="protein sequence ID" value="MEQ7847750.1"/>
    <property type="molecule type" value="Genomic_DNA"/>
</dbReference>
<dbReference type="Proteomes" id="UP001482520">
    <property type="component" value="Unassembled WGS sequence"/>
</dbReference>
<gene>
    <name evidence="1" type="ORF">V6R90_10705</name>
</gene>
<protein>
    <submittedName>
        <fullName evidence="1">Uncharacterized protein</fullName>
    </submittedName>
</protein>
<evidence type="ECO:0000313" key="1">
    <source>
        <dbReference type="EMBL" id="MEQ7847750.1"/>
    </source>
</evidence>